<dbReference type="InterPro" id="IPR003591">
    <property type="entry name" value="Leu-rich_rpt_typical-subtyp"/>
</dbReference>
<dbReference type="EMBL" id="JBJKBG010000002">
    <property type="protein sequence ID" value="KAL3750040.1"/>
    <property type="molecule type" value="Genomic_DNA"/>
</dbReference>
<dbReference type="InterPro" id="IPR044974">
    <property type="entry name" value="Disease_R_plants"/>
</dbReference>
<dbReference type="Gene3D" id="3.40.50.10140">
    <property type="entry name" value="Toll/interleukin-1 receptor homology (TIR) domain"/>
    <property type="match status" value="1"/>
</dbReference>
<dbReference type="InterPro" id="IPR032675">
    <property type="entry name" value="LRR_dom_sf"/>
</dbReference>
<dbReference type="SUPFAM" id="SSF46785">
    <property type="entry name" value="Winged helix' DNA-binding domain"/>
    <property type="match status" value="1"/>
</dbReference>
<dbReference type="InterPro" id="IPR058192">
    <property type="entry name" value="WHD_ROQ1-like"/>
</dbReference>
<dbReference type="SUPFAM" id="SSF52058">
    <property type="entry name" value="L domain-like"/>
    <property type="match status" value="1"/>
</dbReference>
<keyword evidence="3" id="KW-0611">Plant defense</keyword>
<keyword evidence="8" id="KW-1185">Reference proteome</keyword>
<evidence type="ECO:0000259" key="6">
    <source>
        <dbReference type="PROSITE" id="PS50104"/>
    </source>
</evidence>
<dbReference type="AlphaFoldDB" id="A0ABD3LE10"/>
<evidence type="ECO:0000256" key="5">
    <source>
        <dbReference type="SAM" id="MobiDB-lite"/>
    </source>
</evidence>
<dbReference type="InterPro" id="IPR035897">
    <property type="entry name" value="Toll_tir_struct_dom_sf"/>
</dbReference>
<proteinExistence type="predicted"/>
<dbReference type="PANTHER" id="PTHR11017:SF570">
    <property type="entry name" value="DISEASE RESISTANCE PROTEIN (TIR-NBS CLASS)-RELATED"/>
    <property type="match status" value="1"/>
</dbReference>
<dbReference type="InterPro" id="IPR042197">
    <property type="entry name" value="Apaf_helical"/>
</dbReference>
<gene>
    <name evidence="7" type="ORF">ACJRO7_011080</name>
</gene>
<evidence type="ECO:0000256" key="4">
    <source>
        <dbReference type="ARBA" id="ARBA00023027"/>
    </source>
</evidence>
<protein>
    <recommendedName>
        <fullName evidence="6">TIR domain-containing protein</fullName>
    </recommendedName>
</protein>
<dbReference type="InterPro" id="IPR002182">
    <property type="entry name" value="NB-ARC"/>
</dbReference>
<feature type="domain" description="TIR" evidence="6">
    <location>
        <begin position="37"/>
        <end position="177"/>
    </location>
</feature>
<evidence type="ECO:0000256" key="1">
    <source>
        <dbReference type="ARBA" id="ARBA00022614"/>
    </source>
</evidence>
<keyword evidence="1" id="KW-0433">Leucine-rich repeat</keyword>
<evidence type="ECO:0000256" key="2">
    <source>
        <dbReference type="ARBA" id="ARBA00022737"/>
    </source>
</evidence>
<dbReference type="Pfam" id="PF23282">
    <property type="entry name" value="WHD_ROQ1"/>
    <property type="match status" value="1"/>
</dbReference>
<reference evidence="7 8" key="1">
    <citation type="submission" date="2024-11" db="EMBL/GenBank/DDBJ databases">
        <title>Chromosome-level genome assembly of Eucalyptus globulus Labill. provides insights into its genome evolution.</title>
        <authorList>
            <person name="Li X."/>
        </authorList>
    </citation>
    <scope>NUCLEOTIDE SEQUENCE [LARGE SCALE GENOMIC DNA]</scope>
    <source>
        <strain evidence="7">CL2024</strain>
        <tissue evidence="7">Fresh tender leaves</tissue>
    </source>
</reference>
<dbReference type="GO" id="GO:0051707">
    <property type="term" value="P:response to other organism"/>
    <property type="evidence" value="ECO:0007669"/>
    <property type="project" value="UniProtKB-ARBA"/>
</dbReference>
<dbReference type="GO" id="GO:0006952">
    <property type="term" value="P:defense response"/>
    <property type="evidence" value="ECO:0007669"/>
    <property type="project" value="UniProtKB-KW"/>
</dbReference>
<dbReference type="SMART" id="SM00255">
    <property type="entry name" value="TIR"/>
    <property type="match status" value="1"/>
</dbReference>
<dbReference type="SMART" id="SM00364">
    <property type="entry name" value="LRR_BAC"/>
    <property type="match status" value="6"/>
</dbReference>
<evidence type="ECO:0000313" key="8">
    <source>
        <dbReference type="Proteomes" id="UP001634007"/>
    </source>
</evidence>
<dbReference type="SUPFAM" id="SSF52200">
    <property type="entry name" value="Toll/Interleukin receptor TIR domain"/>
    <property type="match status" value="1"/>
</dbReference>
<feature type="compositionally biased region" description="Low complexity" evidence="5">
    <location>
        <begin position="19"/>
        <end position="31"/>
    </location>
</feature>
<organism evidence="7 8">
    <name type="scientific">Eucalyptus globulus</name>
    <name type="common">Tasmanian blue gum</name>
    <dbReference type="NCBI Taxonomy" id="34317"/>
    <lineage>
        <taxon>Eukaryota</taxon>
        <taxon>Viridiplantae</taxon>
        <taxon>Streptophyta</taxon>
        <taxon>Embryophyta</taxon>
        <taxon>Tracheophyta</taxon>
        <taxon>Spermatophyta</taxon>
        <taxon>Magnoliopsida</taxon>
        <taxon>eudicotyledons</taxon>
        <taxon>Gunneridae</taxon>
        <taxon>Pentapetalae</taxon>
        <taxon>rosids</taxon>
        <taxon>malvids</taxon>
        <taxon>Myrtales</taxon>
        <taxon>Myrtaceae</taxon>
        <taxon>Myrtoideae</taxon>
        <taxon>Eucalypteae</taxon>
        <taxon>Eucalyptus</taxon>
    </lineage>
</organism>
<evidence type="ECO:0000313" key="7">
    <source>
        <dbReference type="EMBL" id="KAL3750040.1"/>
    </source>
</evidence>
<dbReference type="SUPFAM" id="SSF52540">
    <property type="entry name" value="P-loop containing nucleoside triphosphate hydrolases"/>
    <property type="match status" value="1"/>
</dbReference>
<sequence length="1021" mass="116567">MDRGQSQGKRKRAEEESIEGASTSSSISPESIDACNGQYDVFLSFRGSDTRKAFTDHLYHSLIKAGMVPIYVFKDDKSIPIGEEFGSQILDAITRSKISIPIISENYASSKWCLRELTHIMDCKKRTSHMVLPIFYKVEPSDVRYLKGSFGEAFHSHKNRFDKEDIQEVQRALREVSDLHGWESEKFANGHEGELVEKVVQNILSKLRQDFRLDITKHLVGIEDHVNKIRKWVDTPASVARMIGIYGMGGIGKTTLAKVIYNELSHDFVHRSFLADIRETASCNNMPYLQKQLIKDVLQIEYQVGNVDDGISLIKLRFKGKKVLILLDDIDDKNQLDALARECDWFMPGSMIIVTTRNEAVLDQSEFEVVYKYELNELDEERALLLFNRHAFRKDHSPSDFKGISCDITSIMGGLPLALQVVGSYLYKKTKLDVWEDVRKQLKNQPHRDVQKMLQISYDALQNEHKQIFLDIACFLIGKNSKFAMYMWEDCGLYPSQGIEELKLRCLIKIGYFGEFEMHDQLRDLGRSILCQGQPLEKRNLPWDEDYEGVSRVLIQIEQKLKSLKNLQRRPWFHDFLGAGSSGHSKQLLSEVRWLEWNVDASLSTINLYLPKLSVLQLWHNEEDWEGCDNKITENWKGWSSFMELKGLKVLTLTNCHNLRRTPDLSTFTKLKILHLLNCHGLERLDPSIGGLASLVTLALVSCESLEKLPEEVGELKNLEELLLWHSGIREIPPSIASLTKLKELCAADCKSLREIPSSIGDLQNLQRLYLCFSAIEKLPSEIGNLPSLEDLDIRFTLISGLPESVRNLSSLQFLKLEGCEELRSLPELPSSLPHLDLSGHKVLRSLARLPSSLQSLDLRWCVELQSLPELPSSLQSLDLSKCVKLRSLPELPSSLQSLYLWDCEELRSLPKLPSSLQYLDLGGCKELRSLPELASSLQCLDLGGCKELRSLPELPSSLQYLYLGCCEKHWSLPELPSSLKSFSPFYGGEKILLPELPSFLYRLNYYRWARSPELPPFLRA</sequence>
<accession>A0ABD3LE10</accession>
<keyword evidence="4" id="KW-0520">NAD</keyword>
<dbReference type="Pfam" id="PF01582">
    <property type="entry name" value="TIR"/>
    <property type="match status" value="1"/>
</dbReference>
<dbReference type="Pfam" id="PF23598">
    <property type="entry name" value="LRR_14"/>
    <property type="match status" value="1"/>
</dbReference>
<dbReference type="PANTHER" id="PTHR11017">
    <property type="entry name" value="LEUCINE-RICH REPEAT-CONTAINING PROTEIN"/>
    <property type="match status" value="1"/>
</dbReference>
<dbReference type="Pfam" id="PF00931">
    <property type="entry name" value="NB-ARC"/>
    <property type="match status" value="1"/>
</dbReference>
<dbReference type="InterPro" id="IPR027417">
    <property type="entry name" value="P-loop_NTPase"/>
</dbReference>
<name>A0ABD3LE10_EUCGL</name>
<dbReference type="PRINTS" id="PR00364">
    <property type="entry name" value="DISEASERSIST"/>
</dbReference>
<dbReference type="FunFam" id="3.40.50.10140:FF:000007">
    <property type="entry name" value="Disease resistance protein (TIR-NBS-LRR class)"/>
    <property type="match status" value="1"/>
</dbReference>
<dbReference type="InterPro" id="IPR036390">
    <property type="entry name" value="WH_DNA-bd_sf"/>
</dbReference>
<dbReference type="Gene3D" id="1.10.8.430">
    <property type="entry name" value="Helical domain of apoptotic protease-activating factors"/>
    <property type="match status" value="1"/>
</dbReference>
<dbReference type="InterPro" id="IPR055414">
    <property type="entry name" value="LRR_R13L4/SHOC2-like"/>
</dbReference>
<dbReference type="Proteomes" id="UP001634007">
    <property type="component" value="Unassembled WGS sequence"/>
</dbReference>
<dbReference type="PROSITE" id="PS50104">
    <property type="entry name" value="TIR"/>
    <property type="match status" value="1"/>
</dbReference>
<keyword evidence="2" id="KW-0677">Repeat</keyword>
<evidence type="ECO:0000256" key="3">
    <source>
        <dbReference type="ARBA" id="ARBA00022821"/>
    </source>
</evidence>
<feature type="region of interest" description="Disordered" evidence="5">
    <location>
        <begin position="1"/>
        <end position="31"/>
    </location>
</feature>
<dbReference type="Gene3D" id="3.40.50.300">
    <property type="entry name" value="P-loop containing nucleotide triphosphate hydrolases"/>
    <property type="match status" value="1"/>
</dbReference>
<dbReference type="Gene3D" id="3.80.10.10">
    <property type="entry name" value="Ribonuclease Inhibitor"/>
    <property type="match status" value="3"/>
</dbReference>
<comment type="caution">
    <text evidence="7">The sequence shown here is derived from an EMBL/GenBank/DDBJ whole genome shotgun (WGS) entry which is preliminary data.</text>
</comment>
<dbReference type="InterPro" id="IPR000157">
    <property type="entry name" value="TIR_dom"/>
</dbReference>
<dbReference type="SMART" id="SM00369">
    <property type="entry name" value="LRR_TYP"/>
    <property type="match status" value="3"/>
</dbReference>